<feature type="non-terminal residue" evidence="1">
    <location>
        <position position="1"/>
    </location>
</feature>
<evidence type="ECO:0000313" key="1">
    <source>
        <dbReference type="EMBL" id="CAI2201087.1"/>
    </source>
</evidence>
<dbReference type="OrthoDB" id="2445631at2759"/>
<name>A0A9W4TD04_9GLOM</name>
<evidence type="ECO:0000313" key="2">
    <source>
        <dbReference type="Proteomes" id="UP001153678"/>
    </source>
</evidence>
<reference evidence="1" key="1">
    <citation type="submission" date="2022-08" db="EMBL/GenBank/DDBJ databases">
        <authorList>
            <person name="Kallberg Y."/>
            <person name="Tangrot J."/>
            <person name="Rosling A."/>
        </authorList>
    </citation>
    <scope>NUCLEOTIDE SEQUENCE</scope>
    <source>
        <strain evidence="1">Wild A</strain>
    </source>
</reference>
<dbReference type="EMBL" id="CAMKVN010026442">
    <property type="protein sequence ID" value="CAI2201087.1"/>
    <property type="molecule type" value="Genomic_DNA"/>
</dbReference>
<proteinExistence type="predicted"/>
<comment type="caution">
    <text evidence="1">The sequence shown here is derived from an EMBL/GenBank/DDBJ whole genome shotgun (WGS) entry which is preliminary data.</text>
</comment>
<keyword evidence="2" id="KW-1185">Reference proteome</keyword>
<dbReference type="AlphaFoldDB" id="A0A9W4TD04"/>
<dbReference type="Proteomes" id="UP001153678">
    <property type="component" value="Unassembled WGS sequence"/>
</dbReference>
<sequence length="66" mass="7570">KGGGRPLNEIWKHFERFPTETPGKFRACCNFCLLELKCAEIVALEEHLANHCPNAPGLILREYMQK</sequence>
<feature type="non-terminal residue" evidence="1">
    <location>
        <position position="66"/>
    </location>
</feature>
<accession>A0A9W4TD04</accession>
<gene>
    <name evidence="1" type="ORF">FWILDA_LOCUS19891</name>
</gene>
<organism evidence="1 2">
    <name type="scientific">Funneliformis geosporum</name>
    <dbReference type="NCBI Taxonomy" id="1117311"/>
    <lineage>
        <taxon>Eukaryota</taxon>
        <taxon>Fungi</taxon>
        <taxon>Fungi incertae sedis</taxon>
        <taxon>Mucoromycota</taxon>
        <taxon>Glomeromycotina</taxon>
        <taxon>Glomeromycetes</taxon>
        <taxon>Glomerales</taxon>
        <taxon>Glomeraceae</taxon>
        <taxon>Funneliformis</taxon>
    </lineage>
</organism>
<protein>
    <submittedName>
        <fullName evidence="1">10120_t:CDS:1</fullName>
    </submittedName>
</protein>